<dbReference type="Gene3D" id="3.40.50.1980">
    <property type="entry name" value="Nitrogenase molybdenum iron protein domain"/>
    <property type="match status" value="2"/>
</dbReference>
<dbReference type="PROSITE" id="PS50983">
    <property type="entry name" value="FE_B12_PBP"/>
    <property type="match status" value="1"/>
</dbReference>
<evidence type="ECO:0000256" key="3">
    <source>
        <dbReference type="ARBA" id="ARBA00022448"/>
    </source>
</evidence>
<evidence type="ECO:0000256" key="5">
    <source>
        <dbReference type="SAM" id="SignalP"/>
    </source>
</evidence>
<dbReference type="Pfam" id="PF01497">
    <property type="entry name" value="Peripla_BP_2"/>
    <property type="match status" value="1"/>
</dbReference>
<evidence type="ECO:0000256" key="2">
    <source>
        <dbReference type="ARBA" id="ARBA00008814"/>
    </source>
</evidence>
<feature type="signal peptide" evidence="5">
    <location>
        <begin position="1"/>
        <end position="34"/>
    </location>
</feature>
<feature type="domain" description="Fe/B12 periplasmic-binding" evidence="6">
    <location>
        <begin position="66"/>
        <end position="327"/>
    </location>
</feature>
<dbReference type="GO" id="GO:1901678">
    <property type="term" value="P:iron coordination entity transport"/>
    <property type="evidence" value="ECO:0007669"/>
    <property type="project" value="UniProtKB-ARBA"/>
</dbReference>
<dbReference type="EMBL" id="CP041217">
    <property type="protein sequence ID" value="QDH20159.1"/>
    <property type="molecule type" value="Genomic_DNA"/>
</dbReference>
<evidence type="ECO:0000259" key="6">
    <source>
        <dbReference type="PROSITE" id="PS50983"/>
    </source>
</evidence>
<dbReference type="OrthoDB" id="63946at2"/>
<dbReference type="PANTHER" id="PTHR30532">
    <property type="entry name" value="IRON III DICITRATE-BINDING PERIPLASMIC PROTEIN"/>
    <property type="match status" value="1"/>
</dbReference>
<comment type="similarity">
    <text evidence="2">Belongs to the bacterial solute-binding protein 8 family.</text>
</comment>
<dbReference type="InterPro" id="IPR051313">
    <property type="entry name" value="Bact_iron-sidero_bind"/>
</dbReference>
<feature type="chain" id="PRO_5039216217" evidence="5">
    <location>
        <begin position="35"/>
        <end position="327"/>
    </location>
</feature>
<keyword evidence="4 5" id="KW-0732">Signal</keyword>
<name>A0A4Y6URB4_SACBS</name>
<proteinExistence type="inferred from homology"/>
<comment type="subcellular location">
    <subcellularLocation>
        <location evidence="1">Cell envelope</location>
    </subcellularLocation>
</comment>
<dbReference type="GO" id="GO:0030288">
    <property type="term" value="C:outer membrane-bounded periplasmic space"/>
    <property type="evidence" value="ECO:0007669"/>
    <property type="project" value="TreeGrafter"/>
</dbReference>
<sequence length="327" mass="35039">MPFIFRSALFRSASLLLGGALLIAGCGSSGSGTAGTADAAPEAAEPAVRTVRHLKGDSAIPAEPARIASLDYRLTDYLLALGLKPYATVTYPGGVMPPYLDAAALEGVQPLGDEVNVEAVLQAAPDVILGRKAQADLYDQLQAVAPTVIADSPSANWKEELRAYGRMFGREDRAETWLDGYAKQAEAARQAIAAAVPAGSTFLYVRIMPKEVRVHGPKQALSDVLYADLGLTPARGVEQLEDIVPISLEVLPDYDADYLFVEVGAPGADGDRDAADNRKRIEQTSVWKNLKAVRAGHVYEMPQWVISEAPLIKQKSVEEVKRVLTGK</sequence>
<dbReference type="RefSeq" id="WP_141446545.1">
    <property type="nucleotide sequence ID" value="NZ_CP041217.1"/>
</dbReference>
<dbReference type="KEGG" id="saca:FFV09_04370"/>
<dbReference type="SUPFAM" id="SSF53807">
    <property type="entry name" value="Helical backbone' metal receptor"/>
    <property type="match status" value="1"/>
</dbReference>
<reference evidence="7 8" key="1">
    <citation type="submission" date="2019-06" db="EMBL/GenBank/DDBJ databases">
        <title>Saccharibacillus brassicae sp. nov., an endophytic bacterium isolated from Chinese cabbage seeds (Brassica pekinensis).</title>
        <authorList>
            <person name="Jiang L."/>
            <person name="Lee J."/>
            <person name="Kim S.W."/>
        </authorList>
    </citation>
    <scope>NUCLEOTIDE SEQUENCE [LARGE SCALE GENOMIC DNA]</scope>
    <source>
        <strain evidence="8">KCTC 43072 / ATSA2</strain>
    </source>
</reference>
<dbReference type="InterPro" id="IPR002491">
    <property type="entry name" value="ABC_transptr_periplasmic_BD"/>
</dbReference>
<protein>
    <submittedName>
        <fullName evidence="7">ABC transporter substrate-binding protein</fullName>
    </submittedName>
</protein>
<keyword evidence="3" id="KW-0813">Transport</keyword>
<evidence type="ECO:0000313" key="8">
    <source>
        <dbReference type="Proteomes" id="UP000316968"/>
    </source>
</evidence>
<evidence type="ECO:0000256" key="4">
    <source>
        <dbReference type="ARBA" id="ARBA00022729"/>
    </source>
</evidence>
<dbReference type="AlphaFoldDB" id="A0A4Y6URB4"/>
<keyword evidence="8" id="KW-1185">Reference proteome</keyword>
<dbReference type="PANTHER" id="PTHR30532:SF21">
    <property type="entry name" value="SIDEROPHORE-BINDING LIPOPROTEIN YFIY-RELATED"/>
    <property type="match status" value="1"/>
</dbReference>
<evidence type="ECO:0000313" key="7">
    <source>
        <dbReference type="EMBL" id="QDH20159.1"/>
    </source>
</evidence>
<organism evidence="7 8">
    <name type="scientific">Saccharibacillus brassicae</name>
    <dbReference type="NCBI Taxonomy" id="2583377"/>
    <lineage>
        <taxon>Bacteria</taxon>
        <taxon>Bacillati</taxon>
        <taxon>Bacillota</taxon>
        <taxon>Bacilli</taxon>
        <taxon>Bacillales</taxon>
        <taxon>Paenibacillaceae</taxon>
        <taxon>Saccharibacillus</taxon>
    </lineage>
</organism>
<dbReference type="Proteomes" id="UP000316968">
    <property type="component" value="Chromosome"/>
</dbReference>
<dbReference type="PROSITE" id="PS51257">
    <property type="entry name" value="PROKAR_LIPOPROTEIN"/>
    <property type="match status" value="1"/>
</dbReference>
<gene>
    <name evidence="7" type="ORF">FFV09_04370</name>
</gene>
<accession>A0A4Y6URB4</accession>
<evidence type="ECO:0000256" key="1">
    <source>
        <dbReference type="ARBA" id="ARBA00004196"/>
    </source>
</evidence>